<dbReference type="AlphaFoldDB" id="A0A5S5C877"/>
<feature type="transmembrane region" description="Helical" evidence="6">
    <location>
        <begin position="31"/>
        <end position="53"/>
    </location>
</feature>
<comment type="similarity">
    <text evidence="6">Belongs to the binding-protein-dependent transport system permease family.</text>
</comment>
<evidence type="ECO:0000259" key="7">
    <source>
        <dbReference type="PROSITE" id="PS50928"/>
    </source>
</evidence>
<dbReference type="Proteomes" id="UP000323257">
    <property type="component" value="Unassembled WGS sequence"/>
</dbReference>
<keyword evidence="5 6" id="KW-0472">Membrane</keyword>
<feature type="transmembrane region" description="Helical" evidence="6">
    <location>
        <begin position="124"/>
        <end position="145"/>
    </location>
</feature>
<dbReference type="InterPro" id="IPR035906">
    <property type="entry name" value="MetI-like_sf"/>
</dbReference>
<dbReference type="GO" id="GO:0005886">
    <property type="term" value="C:plasma membrane"/>
    <property type="evidence" value="ECO:0007669"/>
    <property type="project" value="UniProtKB-SubCell"/>
</dbReference>
<evidence type="ECO:0000256" key="2">
    <source>
        <dbReference type="ARBA" id="ARBA00022448"/>
    </source>
</evidence>
<feature type="transmembrane region" description="Helical" evidence="6">
    <location>
        <begin position="377"/>
        <end position="396"/>
    </location>
</feature>
<keyword evidence="3 6" id="KW-0812">Transmembrane</keyword>
<dbReference type="GO" id="GO:0055085">
    <property type="term" value="P:transmembrane transport"/>
    <property type="evidence" value="ECO:0007669"/>
    <property type="project" value="InterPro"/>
</dbReference>
<feature type="transmembrane region" description="Helical" evidence="6">
    <location>
        <begin position="546"/>
        <end position="566"/>
    </location>
</feature>
<reference evidence="8 9" key="1">
    <citation type="submission" date="2019-07" db="EMBL/GenBank/DDBJ databases">
        <title>Genomic Encyclopedia of Type Strains, Phase III (KMG-III): the genomes of soil and plant-associated and newly described type strains.</title>
        <authorList>
            <person name="Whitman W."/>
        </authorList>
    </citation>
    <scope>NUCLEOTIDE SEQUENCE [LARGE SCALE GENOMIC DNA]</scope>
    <source>
        <strain evidence="8 9">BL24</strain>
    </source>
</reference>
<dbReference type="PANTHER" id="PTHR43496">
    <property type="entry name" value="PROTEIN LPLB"/>
    <property type="match status" value="1"/>
</dbReference>
<feature type="transmembrane region" description="Helical" evidence="6">
    <location>
        <begin position="443"/>
        <end position="464"/>
    </location>
</feature>
<dbReference type="InterPro" id="IPR000515">
    <property type="entry name" value="MetI-like"/>
</dbReference>
<dbReference type="PROSITE" id="PS50928">
    <property type="entry name" value="ABC_TM1"/>
    <property type="match status" value="2"/>
</dbReference>
<dbReference type="SUPFAM" id="SSF161098">
    <property type="entry name" value="MetI-like"/>
    <property type="match status" value="2"/>
</dbReference>
<sequence length="583" mass="63136">MPDFEAAAYQPSGTAAAAVPRRRRRWGRAEWLQAMLLLLLLLGMTVLVALPLASLFRQAFLTPEGEFAGLSYFRAYLESPALLQSLGNTVFISFMTTVIAVPLAFLLAYALTRTDIRGKSVYKAMALLPLFAPTMMHGIGLVYLFGNQGAISTGLFGWLPFELRIPLYGKVGIIMAEVIYTFPQAFLILSAALAISDYRLYEASETLGAGKLRQLLTVTLPSVKYGLISAIIVCATLSFTDFGAPKVVGGPYNVLATDMFKQVIGQQNMALGAVVSIVLSLPAVAAFIIDRIASRKQQAYVTSRSTPYAVRPGRLRNALAHSYASLIALAMLLLLGAVVMASLVKAWPYNLTLTLAKYEFADAAAGGLTPFWNSVRMAAWTALAGTFITFAAAYMIENIRILRAIRQASYFLAIVPLALPGLAIGLAYIFFFNDPANPLHALYGTMAVLVLANVAHFYSVPFMTATTSLKMMDKEFAHVSASLNVSWPRFFVRIALPLSLPAILEMLVYFFVNAMVTVSAVIFLYGADLKLASVAIVGMDDAGDTAKAAAMSVLIVAANLLARLAYEAVSALLRKRTSGWRSR</sequence>
<dbReference type="EMBL" id="VNHS01000004">
    <property type="protein sequence ID" value="TYP75544.1"/>
    <property type="molecule type" value="Genomic_DNA"/>
</dbReference>
<feature type="domain" description="ABC transmembrane type-1" evidence="7">
    <location>
        <begin position="371"/>
        <end position="566"/>
    </location>
</feature>
<protein>
    <submittedName>
        <fullName evidence="8">Iron(III) transport system permease protein</fullName>
    </submittedName>
</protein>
<feature type="domain" description="ABC transmembrane type-1" evidence="7">
    <location>
        <begin position="86"/>
        <end position="290"/>
    </location>
</feature>
<dbReference type="PANTHER" id="PTHR43496:SF1">
    <property type="entry name" value="POLYGALACTURONAN_RHAMNOGALACTURONAN TRANSPORT SYSTEM PERMEASE PROTEIN YTEP"/>
    <property type="match status" value="1"/>
</dbReference>
<feature type="transmembrane region" description="Helical" evidence="6">
    <location>
        <begin position="506"/>
        <end position="526"/>
    </location>
</feature>
<feature type="transmembrane region" description="Helical" evidence="6">
    <location>
        <begin position="323"/>
        <end position="344"/>
    </location>
</feature>
<dbReference type="InterPro" id="IPR017664">
    <property type="entry name" value="AminoethylPonate_ABC_perm-1"/>
</dbReference>
<gene>
    <name evidence="8" type="ORF">BCM02_104223</name>
</gene>
<evidence type="ECO:0000313" key="9">
    <source>
        <dbReference type="Proteomes" id="UP000323257"/>
    </source>
</evidence>
<evidence type="ECO:0000256" key="3">
    <source>
        <dbReference type="ARBA" id="ARBA00022692"/>
    </source>
</evidence>
<keyword evidence="9" id="KW-1185">Reference proteome</keyword>
<accession>A0A5S5C877</accession>
<organism evidence="8 9">
    <name type="scientific">Paenibacillus methanolicus</name>
    <dbReference type="NCBI Taxonomy" id="582686"/>
    <lineage>
        <taxon>Bacteria</taxon>
        <taxon>Bacillati</taxon>
        <taxon>Bacillota</taxon>
        <taxon>Bacilli</taxon>
        <taxon>Bacillales</taxon>
        <taxon>Paenibacillaceae</taxon>
        <taxon>Paenibacillus</taxon>
    </lineage>
</organism>
<evidence type="ECO:0000256" key="1">
    <source>
        <dbReference type="ARBA" id="ARBA00004141"/>
    </source>
</evidence>
<comment type="subcellular location">
    <subcellularLocation>
        <location evidence="6">Cell membrane</location>
        <topology evidence="6">Multi-pass membrane protein</topology>
    </subcellularLocation>
    <subcellularLocation>
        <location evidence="1">Membrane</location>
        <topology evidence="1">Multi-pass membrane protein</topology>
    </subcellularLocation>
</comment>
<evidence type="ECO:0000256" key="4">
    <source>
        <dbReference type="ARBA" id="ARBA00022989"/>
    </source>
</evidence>
<feature type="transmembrane region" description="Helical" evidence="6">
    <location>
        <begin position="165"/>
        <end position="195"/>
    </location>
</feature>
<dbReference type="Pfam" id="PF00528">
    <property type="entry name" value="BPD_transp_1"/>
    <property type="match status" value="2"/>
</dbReference>
<evidence type="ECO:0000313" key="8">
    <source>
        <dbReference type="EMBL" id="TYP75544.1"/>
    </source>
</evidence>
<dbReference type="NCBIfam" id="TIGR03262">
    <property type="entry name" value="PhnU2"/>
    <property type="match status" value="1"/>
</dbReference>
<keyword evidence="2 6" id="KW-0813">Transport</keyword>
<proteinExistence type="inferred from homology"/>
<feature type="transmembrane region" description="Helical" evidence="6">
    <location>
        <begin position="215"/>
        <end position="239"/>
    </location>
</feature>
<name>A0A5S5C877_9BACL</name>
<dbReference type="OrthoDB" id="725at2"/>
<comment type="caution">
    <text evidence="8">The sequence shown here is derived from an EMBL/GenBank/DDBJ whole genome shotgun (WGS) entry which is preliminary data.</text>
</comment>
<feature type="transmembrane region" description="Helical" evidence="6">
    <location>
        <begin position="408"/>
        <end position="431"/>
    </location>
</feature>
<dbReference type="CDD" id="cd06261">
    <property type="entry name" value="TM_PBP2"/>
    <property type="match status" value="2"/>
</dbReference>
<dbReference type="Gene3D" id="1.10.3720.10">
    <property type="entry name" value="MetI-like"/>
    <property type="match status" value="2"/>
</dbReference>
<keyword evidence="4 6" id="KW-1133">Transmembrane helix</keyword>
<evidence type="ECO:0000256" key="6">
    <source>
        <dbReference type="RuleBase" id="RU363032"/>
    </source>
</evidence>
<feature type="transmembrane region" description="Helical" evidence="6">
    <location>
        <begin position="90"/>
        <end position="112"/>
    </location>
</feature>
<evidence type="ECO:0000256" key="5">
    <source>
        <dbReference type="ARBA" id="ARBA00023136"/>
    </source>
</evidence>
<feature type="transmembrane region" description="Helical" evidence="6">
    <location>
        <begin position="269"/>
        <end position="289"/>
    </location>
</feature>